<dbReference type="EMBL" id="JFZZ01000112">
    <property type="protein sequence ID" value="KAK88664.1"/>
    <property type="molecule type" value="Genomic_DNA"/>
</dbReference>
<evidence type="ECO:0000256" key="1">
    <source>
        <dbReference type="ARBA" id="ARBA00006987"/>
    </source>
</evidence>
<dbReference type="Gene3D" id="3.40.190.10">
    <property type="entry name" value="Periplasmic binding protein-like II"/>
    <property type="match status" value="1"/>
</dbReference>
<comment type="caution">
    <text evidence="2">The sequence shown here is derived from an EMBL/GenBank/DDBJ whole genome shotgun (WGS) entry which is preliminary data.</text>
</comment>
<name>A0A158M0P2_9BORD</name>
<proteinExistence type="inferred from homology"/>
<dbReference type="PANTHER" id="PTHR42928">
    <property type="entry name" value="TRICARBOXYLATE-BINDING PROTEIN"/>
    <property type="match status" value="1"/>
</dbReference>
<dbReference type="STRING" id="35814.BBB42_03690"/>
<accession>A0A158M0P2</accession>
<dbReference type="CDD" id="cd13578">
    <property type="entry name" value="PBP2_Bug27"/>
    <property type="match status" value="1"/>
</dbReference>
<dbReference type="Pfam" id="PF03401">
    <property type="entry name" value="TctC"/>
    <property type="match status" value="1"/>
</dbReference>
<dbReference type="InterPro" id="IPR042100">
    <property type="entry name" value="Bug_dom1"/>
</dbReference>
<comment type="similarity">
    <text evidence="1">Belongs to the UPF0065 (bug) family.</text>
</comment>
<evidence type="ECO:0000313" key="2">
    <source>
        <dbReference type="EMBL" id="KAK88664.1"/>
    </source>
</evidence>
<organism evidence="2 3">
    <name type="scientific">Bordetella holmesii CDC-H585-BH</name>
    <dbReference type="NCBI Taxonomy" id="1331206"/>
    <lineage>
        <taxon>Bacteria</taxon>
        <taxon>Pseudomonadati</taxon>
        <taxon>Pseudomonadota</taxon>
        <taxon>Betaproteobacteria</taxon>
        <taxon>Burkholderiales</taxon>
        <taxon>Alcaligenaceae</taxon>
        <taxon>Bordetella</taxon>
    </lineage>
</organism>
<protein>
    <submittedName>
        <fullName evidence="2">Tripartite tricarboxylate transporter family receptor</fullName>
    </submittedName>
</protein>
<dbReference type="PIRSF" id="PIRSF017082">
    <property type="entry name" value="YflP"/>
    <property type="match status" value="1"/>
</dbReference>
<dbReference type="Proteomes" id="UP000026682">
    <property type="component" value="Unassembled WGS sequence"/>
</dbReference>
<dbReference type="PANTHER" id="PTHR42928:SF5">
    <property type="entry name" value="BLR1237 PROTEIN"/>
    <property type="match status" value="1"/>
</dbReference>
<dbReference type="SUPFAM" id="SSF53850">
    <property type="entry name" value="Periplasmic binding protein-like II"/>
    <property type="match status" value="1"/>
</dbReference>
<keyword evidence="2" id="KW-0675">Receptor</keyword>
<reference evidence="2 3" key="1">
    <citation type="submission" date="2014-03" db="EMBL/GenBank/DDBJ databases">
        <title>Genome sequence of Bordetella holmseii.</title>
        <authorList>
            <person name="Harvill E."/>
            <person name="Goodfield L.L."/>
            <person name="Ivanov Y."/>
            <person name="Meyer J.A."/>
            <person name="Newth C."/>
            <person name="Cassiday P."/>
            <person name="Tondella M.L."/>
            <person name="Liao P."/>
            <person name="Zimmerman J."/>
            <person name="Meert K."/>
            <person name="Wessel D."/>
            <person name="Berger J."/>
            <person name="Dean J.M."/>
            <person name="Holubkov R."/>
            <person name="Burr J."/>
            <person name="Liu T."/>
            <person name="Brinkac L.M."/>
            <person name="Sanka R."/>
            <person name="Kim M."/>
            <person name="Losada L."/>
        </authorList>
    </citation>
    <scope>NUCLEOTIDE SEQUENCE [LARGE SCALE GENOMIC DNA]</scope>
    <source>
        <strain evidence="2 3">CDC-H585-BH</strain>
    </source>
</reference>
<evidence type="ECO:0000313" key="3">
    <source>
        <dbReference type="Proteomes" id="UP000026682"/>
    </source>
</evidence>
<dbReference type="InterPro" id="IPR005064">
    <property type="entry name" value="BUG"/>
</dbReference>
<dbReference type="Gene3D" id="3.40.190.150">
    <property type="entry name" value="Bordetella uptake gene, domain 1"/>
    <property type="match status" value="1"/>
</dbReference>
<dbReference type="PATRIC" id="fig|1331206.3.peg.2781"/>
<gene>
    <name evidence="2" type="ORF">L497_0052</name>
</gene>
<dbReference type="AlphaFoldDB" id="A0A158M0P2"/>
<sequence>MTAATHNDNDNGDNTMIKTLLAIAMTLGVAGPAAAAYPDHPIRMMVPFPPGSITDVVARSLGQAMAEQLGQPIVVENKPGANGIIGTGEVARAKPDGYTLVVVGVSTAASAVSLFKDLPYHPARDLTPIGAVAETPYLLVGGHQVPGTNVGELFNYGRQHPGMLTYAYGSGSAQVFGAKLAAMGEMNVTPIPYRGGPQAMTDVIGGTVDLTFTDLANGLQQARAGKVKVYGVSTPERFALTPDIPTLNESGAPGFDLTVWFGLMGPAALSPEITDRLALALNTALDSDAVREAYARQGLNVKTQSPAQFGAFVQSEIDKWAAIVKETGIPAQ</sequence>